<proteinExistence type="predicted"/>
<gene>
    <name evidence="2" type="ORF">IDH45_07595</name>
</gene>
<dbReference type="RefSeq" id="WP_190926203.1">
    <property type="nucleotide sequence ID" value="NZ_JACXJA010000007.1"/>
</dbReference>
<comment type="caution">
    <text evidence="2">The sequence shown here is derived from an EMBL/GenBank/DDBJ whole genome shotgun (WGS) entry which is preliminary data.</text>
</comment>
<dbReference type="EMBL" id="JACXJA010000007">
    <property type="protein sequence ID" value="MBD2861843.1"/>
    <property type="molecule type" value="Genomic_DNA"/>
</dbReference>
<keyword evidence="1" id="KW-1133">Transmembrane helix</keyword>
<dbReference type="AlphaFoldDB" id="A0A927GZ38"/>
<accession>A0A927GZ38</accession>
<feature type="transmembrane region" description="Helical" evidence="1">
    <location>
        <begin position="52"/>
        <end position="68"/>
    </location>
</feature>
<dbReference type="Proteomes" id="UP000639396">
    <property type="component" value="Unassembled WGS sequence"/>
</dbReference>
<evidence type="ECO:0000313" key="3">
    <source>
        <dbReference type="Proteomes" id="UP000639396"/>
    </source>
</evidence>
<dbReference type="Pfam" id="PF20136">
    <property type="entry name" value="DUF6526"/>
    <property type="match status" value="1"/>
</dbReference>
<keyword evidence="1" id="KW-0472">Membrane</keyword>
<keyword evidence="3" id="KW-1185">Reference proteome</keyword>
<evidence type="ECO:0000256" key="1">
    <source>
        <dbReference type="SAM" id="Phobius"/>
    </source>
</evidence>
<evidence type="ECO:0000313" key="2">
    <source>
        <dbReference type="EMBL" id="MBD2861843.1"/>
    </source>
</evidence>
<name>A0A927GZ38_9BACL</name>
<feature type="transmembrane region" description="Helical" evidence="1">
    <location>
        <begin position="21"/>
        <end position="40"/>
    </location>
</feature>
<keyword evidence="1" id="KW-0812">Transmembrane</keyword>
<protein>
    <submittedName>
        <fullName evidence="2">Uncharacterized protein</fullName>
    </submittedName>
</protein>
<reference evidence="2" key="1">
    <citation type="submission" date="2020-09" db="EMBL/GenBank/DDBJ databases">
        <title>A novel bacterium of genus Paenibacillus, isolated from South China Sea.</title>
        <authorList>
            <person name="Huang H."/>
            <person name="Mo K."/>
            <person name="Hu Y."/>
        </authorList>
    </citation>
    <scope>NUCLEOTIDE SEQUENCE</scope>
    <source>
        <strain evidence="2">IB182363</strain>
    </source>
</reference>
<organism evidence="2 3">
    <name type="scientific">Paenibacillus oceani</name>
    <dbReference type="NCBI Taxonomy" id="2772510"/>
    <lineage>
        <taxon>Bacteria</taxon>
        <taxon>Bacillati</taxon>
        <taxon>Bacillota</taxon>
        <taxon>Bacilli</taxon>
        <taxon>Bacillales</taxon>
        <taxon>Paenibacillaceae</taxon>
        <taxon>Paenibacillus</taxon>
    </lineage>
</organism>
<sequence>MENKQEQSYENHRRLYPLQHFVLMPLGLVTFLAAIGFAIADAVSGELDWKTVVLFSLVLQSVITGILTRRNSLVVQDRVIRAEEGLRHLALTGKPLSGKLTIRQIIALRFASDEEFPQLAAQAAESGLSPADIKKSVKQWRADHHRV</sequence>
<dbReference type="InterPro" id="IPR045385">
    <property type="entry name" value="DUF6526"/>
</dbReference>